<dbReference type="GO" id="GO:0008168">
    <property type="term" value="F:methyltransferase activity"/>
    <property type="evidence" value="ECO:0007669"/>
    <property type="project" value="UniProtKB-KW"/>
</dbReference>
<dbReference type="SUPFAM" id="SSF53335">
    <property type="entry name" value="S-adenosyl-L-methionine-dependent methyltransferases"/>
    <property type="match status" value="1"/>
</dbReference>
<evidence type="ECO:0000259" key="3">
    <source>
        <dbReference type="Pfam" id="PF13649"/>
    </source>
</evidence>
<organism evidence="4 5">
    <name type="scientific">Crocosphaera watsonii WH 0003</name>
    <dbReference type="NCBI Taxonomy" id="423471"/>
    <lineage>
        <taxon>Bacteria</taxon>
        <taxon>Bacillati</taxon>
        <taxon>Cyanobacteriota</taxon>
        <taxon>Cyanophyceae</taxon>
        <taxon>Oscillatoriophycideae</taxon>
        <taxon>Chroococcales</taxon>
        <taxon>Aphanothecaceae</taxon>
        <taxon>Crocosphaera</taxon>
    </lineage>
</organism>
<keyword evidence="2" id="KW-0808">Transferase</keyword>
<dbReference type="RefSeq" id="WP_007310567.1">
    <property type="nucleotide sequence ID" value="NZ_AESD01000346.1"/>
</dbReference>
<evidence type="ECO:0000256" key="1">
    <source>
        <dbReference type="ARBA" id="ARBA00022603"/>
    </source>
</evidence>
<dbReference type="GO" id="GO:0032259">
    <property type="term" value="P:methylation"/>
    <property type="evidence" value="ECO:0007669"/>
    <property type="project" value="UniProtKB-KW"/>
</dbReference>
<proteinExistence type="predicted"/>
<dbReference type="EMBL" id="AESD01000346">
    <property type="protein sequence ID" value="EHJ13000.1"/>
    <property type="molecule type" value="Genomic_DNA"/>
</dbReference>
<gene>
    <name evidence="4" type="ORF">CWATWH0003_2318</name>
</gene>
<protein>
    <submittedName>
        <fullName evidence="4">Biotin synthesis protein bioC</fullName>
    </submittedName>
</protein>
<name>G5J495_CROWT</name>
<evidence type="ECO:0000313" key="5">
    <source>
        <dbReference type="Proteomes" id="UP000003477"/>
    </source>
</evidence>
<evidence type="ECO:0000313" key="4">
    <source>
        <dbReference type="EMBL" id="EHJ13000.1"/>
    </source>
</evidence>
<dbReference type="PANTHER" id="PTHR43861:SF1">
    <property type="entry name" value="TRANS-ACONITATE 2-METHYLTRANSFERASE"/>
    <property type="match status" value="1"/>
</dbReference>
<evidence type="ECO:0000256" key="2">
    <source>
        <dbReference type="ARBA" id="ARBA00022679"/>
    </source>
</evidence>
<dbReference type="PANTHER" id="PTHR43861">
    <property type="entry name" value="TRANS-ACONITATE 2-METHYLTRANSFERASE-RELATED"/>
    <property type="match status" value="1"/>
</dbReference>
<dbReference type="InterPro" id="IPR041698">
    <property type="entry name" value="Methyltransf_25"/>
</dbReference>
<feature type="domain" description="Methyltransferase" evidence="3">
    <location>
        <begin position="56"/>
        <end position="153"/>
    </location>
</feature>
<dbReference type="Proteomes" id="UP000003477">
    <property type="component" value="Unassembled WGS sequence"/>
</dbReference>
<dbReference type="AlphaFoldDB" id="G5J495"/>
<keyword evidence="1" id="KW-0489">Methyltransferase</keyword>
<dbReference type="PATRIC" id="fig|423471.3.peg.2177"/>
<dbReference type="CDD" id="cd02440">
    <property type="entry name" value="AdoMet_MTases"/>
    <property type="match status" value="1"/>
</dbReference>
<comment type="caution">
    <text evidence="4">The sequence shown here is derived from an EMBL/GenBank/DDBJ whole genome shotgun (WGS) entry which is preliminary data.</text>
</comment>
<reference evidence="4 5" key="1">
    <citation type="journal article" date="2011" name="Front. Microbiol.">
        <title>Two Strains of Crocosphaera watsonii with Highly Conserved Genomes are Distinguished by Strain-Specific Features.</title>
        <authorList>
            <person name="Bench S.R."/>
            <person name="Ilikchyan I.N."/>
            <person name="Tripp H.J."/>
            <person name="Zehr J.P."/>
        </authorList>
    </citation>
    <scope>NUCLEOTIDE SEQUENCE [LARGE SCALE GENOMIC DNA]</scope>
    <source>
        <strain evidence="4 5">WH 0003</strain>
    </source>
</reference>
<dbReference type="InterPro" id="IPR029063">
    <property type="entry name" value="SAM-dependent_MTases_sf"/>
</dbReference>
<dbReference type="Gene3D" id="3.40.50.150">
    <property type="entry name" value="Vaccinia Virus protein VP39"/>
    <property type="match status" value="1"/>
</dbReference>
<dbReference type="Pfam" id="PF13649">
    <property type="entry name" value="Methyltransf_25"/>
    <property type="match status" value="1"/>
</dbReference>
<accession>G5J495</accession>
<dbReference type="GeneID" id="88766014"/>
<sequence>MAIIKVANSSKKDAIANNFSKGVANYLSHSQVQKESAEKLLEIAKNSVISLPKGTILEIGCGTGFVTKGLIKQFPDHFFDIIDISEEMLNYCANNLQISEAEKELIQFRKIDGERVKADPHTYAAIISSFTVQWFEDIVNSLNRLINMLQPGGILLLAFPNHRSFPEWKKMCQELNLPFTRNQLPNTEEVIRKLSIPPHKIHLLEGDYTMNYENAADFFRSLKIIGAGLNLKQEKLSIPEMKRLINYWNSQCYPDQVEVSYDVTFLLIKLI</sequence>